<dbReference type="PROSITE" id="PS00893">
    <property type="entry name" value="NUDIX_BOX"/>
    <property type="match status" value="1"/>
</dbReference>
<dbReference type="CDD" id="cd18873">
    <property type="entry name" value="NUDIX_NadM_like"/>
    <property type="match status" value="1"/>
</dbReference>
<dbReference type="Proteomes" id="UP000779900">
    <property type="component" value="Unassembled WGS sequence"/>
</dbReference>
<keyword evidence="1 2" id="KW-0378">Hydrolase</keyword>
<reference evidence="4" key="1">
    <citation type="submission" date="2019-03" db="EMBL/GenBank/DDBJ databases">
        <title>Lake Tanganyika Metagenome-Assembled Genomes (MAGs).</title>
        <authorList>
            <person name="Tran P."/>
        </authorList>
    </citation>
    <scope>NUCLEOTIDE SEQUENCE</scope>
    <source>
        <strain evidence="4">K_DeepCast_150m_m2_040</strain>
    </source>
</reference>
<evidence type="ECO:0000256" key="1">
    <source>
        <dbReference type="ARBA" id="ARBA00022801"/>
    </source>
</evidence>
<dbReference type="InterPro" id="IPR000086">
    <property type="entry name" value="NUDIX_hydrolase_dom"/>
</dbReference>
<dbReference type="Gene3D" id="3.90.79.10">
    <property type="entry name" value="Nucleoside Triphosphate Pyrophosphohydrolase"/>
    <property type="match status" value="1"/>
</dbReference>
<sequence length="149" mass="16403">MNHGPKLAVDCIILVEGKVLLIHRRNPPRGWALPGGFVEYGETVEDAVRREMKEETGLDLQDLTQFRVYSDPRRDSRGHVVSVVFTARGMGKPEAGDDADRHRLVDLNAVSETELVFDHAAILGDFRETQAAGGSSRSIFQAAALLPHS</sequence>
<accession>A0A938BPL4</accession>
<feature type="domain" description="Nudix hydrolase" evidence="3">
    <location>
        <begin position="4"/>
        <end position="128"/>
    </location>
</feature>
<dbReference type="SUPFAM" id="SSF55811">
    <property type="entry name" value="Nudix"/>
    <property type="match status" value="1"/>
</dbReference>
<evidence type="ECO:0000313" key="5">
    <source>
        <dbReference type="Proteomes" id="UP000779900"/>
    </source>
</evidence>
<evidence type="ECO:0000259" key="3">
    <source>
        <dbReference type="PROSITE" id="PS51462"/>
    </source>
</evidence>
<name>A0A938BPL4_UNCW3</name>
<evidence type="ECO:0000256" key="2">
    <source>
        <dbReference type="RuleBase" id="RU003476"/>
    </source>
</evidence>
<gene>
    <name evidence="4" type="ORF">FJY68_05450</name>
</gene>
<protein>
    <submittedName>
        <fullName evidence="4">NUDIX hydrolase</fullName>
    </submittedName>
</protein>
<dbReference type="PANTHER" id="PTHR43736">
    <property type="entry name" value="ADP-RIBOSE PYROPHOSPHATASE"/>
    <property type="match status" value="1"/>
</dbReference>
<proteinExistence type="inferred from homology"/>
<comment type="caution">
    <text evidence="4">The sequence shown here is derived from an EMBL/GenBank/DDBJ whole genome shotgun (WGS) entry which is preliminary data.</text>
</comment>
<dbReference type="InterPro" id="IPR020084">
    <property type="entry name" value="NUDIX_hydrolase_CS"/>
</dbReference>
<evidence type="ECO:0000313" key="4">
    <source>
        <dbReference type="EMBL" id="MBM3331286.1"/>
    </source>
</evidence>
<dbReference type="EMBL" id="VGIR01000024">
    <property type="protein sequence ID" value="MBM3331286.1"/>
    <property type="molecule type" value="Genomic_DNA"/>
</dbReference>
<dbReference type="PROSITE" id="PS51462">
    <property type="entry name" value="NUDIX"/>
    <property type="match status" value="1"/>
</dbReference>
<dbReference type="GO" id="GO:0016787">
    <property type="term" value="F:hydrolase activity"/>
    <property type="evidence" value="ECO:0007669"/>
    <property type="project" value="UniProtKB-KW"/>
</dbReference>
<dbReference type="Pfam" id="PF00293">
    <property type="entry name" value="NUDIX"/>
    <property type="match status" value="1"/>
</dbReference>
<organism evidence="4 5">
    <name type="scientific">candidate division WOR-3 bacterium</name>
    <dbReference type="NCBI Taxonomy" id="2052148"/>
    <lineage>
        <taxon>Bacteria</taxon>
        <taxon>Bacteria division WOR-3</taxon>
    </lineage>
</organism>
<dbReference type="PANTHER" id="PTHR43736:SF1">
    <property type="entry name" value="DIHYDRONEOPTERIN TRIPHOSPHATE DIPHOSPHATASE"/>
    <property type="match status" value="1"/>
</dbReference>
<dbReference type="InterPro" id="IPR020476">
    <property type="entry name" value="Nudix_hydrolase"/>
</dbReference>
<comment type="similarity">
    <text evidence="2">Belongs to the Nudix hydrolase family.</text>
</comment>
<dbReference type="PRINTS" id="PR00502">
    <property type="entry name" value="NUDIXFAMILY"/>
</dbReference>
<dbReference type="InterPro" id="IPR015797">
    <property type="entry name" value="NUDIX_hydrolase-like_dom_sf"/>
</dbReference>
<dbReference type="AlphaFoldDB" id="A0A938BPL4"/>